<evidence type="ECO:0000256" key="12">
    <source>
        <dbReference type="ARBA" id="ARBA00023186"/>
    </source>
</evidence>
<evidence type="ECO:0000256" key="10">
    <source>
        <dbReference type="ARBA" id="ARBA00023098"/>
    </source>
</evidence>
<evidence type="ECO:0000256" key="7">
    <source>
        <dbReference type="ARBA" id="ARBA00022692"/>
    </source>
</evidence>
<evidence type="ECO:0000256" key="11">
    <source>
        <dbReference type="ARBA" id="ARBA00023136"/>
    </source>
</evidence>
<evidence type="ECO:0000256" key="17">
    <source>
        <dbReference type="SAM" id="Phobius"/>
    </source>
</evidence>
<evidence type="ECO:0000256" key="2">
    <source>
        <dbReference type="ARBA" id="ARBA00004383"/>
    </source>
</evidence>
<feature type="region of interest" description="Disordered" evidence="16">
    <location>
        <begin position="38"/>
        <end position="59"/>
    </location>
</feature>
<name>A0A2T1K518_9GAMM</name>
<evidence type="ECO:0000313" key="18">
    <source>
        <dbReference type="EMBL" id="PSF05249.1"/>
    </source>
</evidence>
<dbReference type="GO" id="GO:0051082">
    <property type="term" value="F:unfolded protein binding"/>
    <property type="evidence" value="ECO:0007669"/>
    <property type="project" value="InterPro"/>
</dbReference>
<evidence type="ECO:0000256" key="4">
    <source>
        <dbReference type="ARBA" id="ARBA00019692"/>
    </source>
</evidence>
<evidence type="ECO:0000256" key="15">
    <source>
        <dbReference type="ARBA" id="ARBA00033028"/>
    </source>
</evidence>
<proteinExistence type="inferred from homology"/>
<evidence type="ECO:0000256" key="14">
    <source>
        <dbReference type="ARBA" id="ARBA00031542"/>
    </source>
</evidence>
<gene>
    <name evidence="18" type="ORF">C7H09_16785</name>
</gene>
<dbReference type="GO" id="GO:0006457">
    <property type="term" value="P:protein folding"/>
    <property type="evidence" value="ECO:0007669"/>
    <property type="project" value="InterPro"/>
</dbReference>
<keyword evidence="10" id="KW-0443">Lipid metabolism</keyword>
<comment type="function">
    <text evidence="1">May be involved in the folding of the extracellular lipase during its passage through the periplasm.</text>
</comment>
<keyword evidence="9 17" id="KW-1133">Transmembrane helix</keyword>
<feature type="transmembrane region" description="Helical" evidence="17">
    <location>
        <begin position="12"/>
        <end position="29"/>
    </location>
</feature>
<keyword evidence="11 17" id="KW-0472">Membrane</keyword>
<evidence type="ECO:0000256" key="9">
    <source>
        <dbReference type="ARBA" id="ARBA00022989"/>
    </source>
</evidence>
<evidence type="ECO:0000313" key="19">
    <source>
        <dbReference type="Proteomes" id="UP000239866"/>
    </source>
</evidence>
<dbReference type="InterPro" id="IPR004961">
    <property type="entry name" value="Lipase_chaperone"/>
</dbReference>
<dbReference type="EMBL" id="PXNP01000104">
    <property type="protein sequence ID" value="PSF05249.1"/>
    <property type="molecule type" value="Genomic_DNA"/>
</dbReference>
<keyword evidence="5" id="KW-1003">Cell membrane</keyword>
<comment type="subcellular location">
    <subcellularLocation>
        <location evidence="2">Cell inner membrane</location>
        <topology evidence="2">Single-pass membrane protein</topology>
        <orientation evidence="2">Periplasmic side</orientation>
    </subcellularLocation>
</comment>
<keyword evidence="8" id="KW-0442">Lipid degradation</keyword>
<evidence type="ECO:0000256" key="1">
    <source>
        <dbReference type="ARBA" id="ARBA00003280"/>
    </source>
</evidence>
<comment type="caution">
    <text evidence="18">The sequence shown here is derived from an EMBL/GenBank/DDBJ whole genome shotgun (WGS) entry which is preliminary data.</text>
</comment>
<dbReference type="GO" id="GO:0016042">
    <property type="term" value="P:lipid catabolic process"/>
    <property type="evidence" value="ECO:0007669"/>
    <property type="project" value="UniProtKB-KW"/>
</dbReference>
<protein>
    <recommendedName>
        <fullName evidence="4">Lipase chaperone</fullName>
    </recommendedName>
    <alternativeName>
        <fullName evidence="15">Lipase foldase</fullName>
    </alternativeName>
    <alternativeName>
        <fullName evidence="13">Lipase helper protein</fullName>
    </alternativeName>
    <alternativeName>
        <fullName evidence="14">Lipase modulator</fullName>
    </alternativeName>
</protein>
<comment type="similarity">
    <text evidence="3">Belongs to the lipase chaperone family.</text>
</comment>
<evidence type="ECO:0000256" key="5">
    <source>
        <dbReference type="ARBA" id="ARBA00022475"/>
    </source>
</evidence>
<evidence type="ECO:0000256" key="3">
    <source>
        <dbReference type="ARBA" id="ARBA00010358"/>
    </source>
</evidence>
<dbReference type="AlphaFoldDB" id="A0A2T1K518"/>
<organism evidence="18 19">
    <name type="scientific">Marinobacter fuscus</name>
    <dbReference type="NCBI Taxonomy" id="2109942"/>
    <lineage>
        <taxon>Bacteria</taxon>
        <taxon>Pseudomonadati</taxon>
        <taxon>Pseudomonadota</taxon>
        <taxon>Gammaproteobacteria</taxon>
        <taxon>Pseudomonadales</taxon>
        <taxon>Marinobacteraceae</taxon>
        <taxon>Marinobacter</taxon>
    </lineage>
</organism>
<dbReference type="Pfam" id="PF03280">
    <property type="entry name" value="Lipase_chap"/>
    <property type="match status" value="1"/>
</dbReference>
<dbReference type="RefSeq" id="WP_106764864.1">
    <property type="nucleotide sequence ID" value="NZ_PXNP01000104.1"/>
</dbReference>
<keyword evidence="12" id="KW-0143">Chaperone</keyword>
<keyword evidence="6" id="KW-0997">Cell inner membrane</keyword>
<sequence>MKHPFSANLRWLLPVALLATMAGGGLWLWSKPISEPSRPAASVPAAPPETITSAKAPERPIAPISHRTPAALPGPPLASSLAGTDIDGALKADSSGQLIVDPGVRDFFDYFLSAVGEITPEAAIGRIRILAQEYLPASAAHETMVLLDQYLAYKQTALQVMQTELDPDRLHQPDYQLTTLGHALGELKQLRRTTFTPDAHQAFFGAEEAYSEYTLATMGIQMNPKLSAQGKQTLIEWHRSQLPEGLRQSEQRLHRENRTHQARLAVLEQSRSAQDAGRKLIELGMGADTVAGIVDHLEDRQAFARQFSAFQQAIGSEQPQGLAAADQRSYQEALLKQHFPDPQSRTWARLRMLDAN</sequence>
<dbReference type="GO" id="GO:0005886">
    <property type="term" value="C:plasma membrane"/>
    <property type="evidence" value="ECO:0007669"/>
    <property type="project" value="UniProtKB-SubCell"/>
</dbReference>
<evidence type="ECO:0000256" key="13">
    <source>
        <dbReference type="ARBA" id="ARBA00030948"/>
    </source>
</evidence>
<dbReference type="Proteomes" id="UP000239866">
    <property type="component" value="Unassembled WGS sequence"/>
</dbReference>
<evidence type="ECO:0000256" key="16">
    <source>
        <dbReference type="SAM" id="MobiDB-lite"/>
    </source>
</evidence>
<evidence type="ECO:0000256" key="6">
    <source>
        <dbReference type="ARBA" id="ARBA00022519"/>
    </source>
</evidence>
<dbReference type="SUPFAM" id="SSF158855">
    <property type="entry name" value="Lipase chaperone-like"/>
    <property type="match status" value="1"/>
</dbReference>
<reference evidence="18 19" key="1">
    <citation type="submission" date="2018-03" db="EMBL/GenBank/DDBJ databases">
        <title>Marinobacter brunus sp. nov., a marine bacterium of Gamma-proteobacteria isolated from the surface seawater of the South China Sea.</title>
        <authorList>
            <person name="Cheng H."/>
            <person name="Wu Y.-H."/>
            <person name="Xamxidin M."/>
            <person name="Xu X.-W."/>
        </authorList>
    </citation>
    <scope>NUCLEOTIDE SEQUENCE [LARGE SCALE GENOMIC DNA]</scope>
    <source>
        <strain evidence="18 19">NH169-3</strain>
    </source>
</reference>
<keyword evidence="19" id="KW-1185">Reference proteome</keyword>
<dbReference type="OrthoDB" id="7025807at2"/>
<accession>A0A2T1K518</accession>
<keyword evidence="7 17" id="KW-0812">Transmembrane</keyword>
<evidence type="ECO:0000256" key="8">
    <source>
        <dbReference type="ARBA" id="ARBA00022963"/>
    </source>
</evidence>